<dbReference type="PIRSF" id="PIRSF000538">
    <property type="entry name" value="GlpK"/>
    <property type="match status" value="1"/>
</dbReference>
<dbReference type="PANTHER" id="PTHR10196:SF69">
    <property type="entry name" value="GLYCEROL KINASE"/>
    <property type="match status" value="1"/>
</dbReference>
<evidence type="ECO:0000313" key="14">
    <source>
        <dbReference type="Proteomes" id="UP000000852"/>
    </source>
</evidence>
<protein>
    <recommendedName>
        <fullName evidence="3">glycerol kinase</fullName>
        <ecNumber evidence="3">2.7.1.30</ecNumber>
    </recommendedName>
    <alternativeName>
        <fullName evidence="9">ATP:glycerol 3-phosphotransferase</fullName>
    </alternativeName>
</protein>
<dbReference type="InterPro" id="IPR018485">
    <property type="entry name" value="FGGY_C"/>
</dbReference>
<proteinExistence type="inferred from homology"/>
<dbReference type="EMBL" id="CP001681">
    <property type="protein sequence ID" value="ACU05004.1"/>
    <property type="molecule type" value="Genomic_DNA"/>
</dbReference>
<dbReference type="NCBIfam" id="NF000756">
    <property type="entry name" value="PRK00047.1"/>
    <property type="match status" value="1"/>
</dbReference>
<dbReference type="PROSITE" id="PS00933">
    <property type="entry name" value="FGGY_KINASES_1"/>
    <property type="match status" value="1"/>
</dbReference>
<keyword evidence="5" id="KW-0547">Nucleotide-binding</keyword>
<comment type="pathway">
    <text evidence="1">Polyol metabolism; glycerol degradation via glycerol kinase pathway; sn-glycerol 3-phosphate from glycerol: step 1/1.</text>
</comment>
<evidence type="ECO:0000256" key="4">
    <source>
        <dbReference type="ARBA" id="ARBA00022679"/>
    </source>
</evidence>
<dbReference type="KEGG" id="phe:Phep_2805"/>
<evidence type="ECO:0000256" key="7">
    <source>
        <dbReference type="ARBA" id="ARBA00022798"/>
    </source>
</evidence>
<comment type="similarity">
    <text evidence="2 10">Belongs to the FGGY kinase family.</text>
</comment>
<dbReference type="OrthoDB" id="9805576at2"/>
<evidence type="ECO:0000256" key="2">
    <source>
        <dbReference type="ARBA" id="ARBA00009156"/>
    </source>
</evidence>
<dbReference type="InterPro" id="IPR043129">
    <property type="entry name" value="ATPase_NBD"/>
</dbReference>
<dbReference type="InterPro" id="IPR018483">
    <property type="entry name" value="Carb_kinase_FGGY_CS"/>
</dbReference>
<name>C6Y177_PEDHD</name>
<dbReference type="AlphaFoldDB" id="C6Y177"/>
<dbReference type="PROSITE" id="PS00445">
    <property type="entry name" value="FGGY_KINASES_2"/>
    <property type="match status" value="1"/>
</dbReference>
<dbReference type="GO" id="GO:0004370">
    <property type="term" value="F:glycerol kinase activity"/>
    <property type="evidence" value="ECO:0007669"/>
    <property type="project" value="UniProtKB-EC"/>
</dbReference>
<dbReference type="GO" id="GO:0005829">
    <property type="term" value="C:cytosol"/>
    <property type="evidence" value="ECO:0007669"/>
    <property type="project" value="TreeGrafter"/>
</dbReference>
<dbReference type="GO" id="GO:0019563">
    <property type="term" value="P:glycerol catabolic process"/>
    <property type="evidence" value="ECO:0007669"/>
    <property type="project" value="TreeGrafter"/>
</dbReference>
<keyword evidence="6 10" id="KW-0418">Kinase</keyword>
<dbReference type="RefSeq" id="WP_015808615.1">
    <property type="nucleotide sequence ID" value="NC_013061.1"/>
</dbReference>
<dbReference type="GO" id="GO:0005524">
    <property type="term" value="F:ATP binding"/>
    <property type="evidence" value="ECO:0007669"/>
    <property type="project" value="UniProtKB-KW"/>
</dbReference>
<keyword evidence="14" id="KW-1185">Reference proteome</keyword>
<gene>
    <name evidence="13" type="ordered locus">Phep_2805</name>
</gene>
<dbReference type="EC" id="2.7.1.30" evidence="3"/>
<evidence type="ECO:0000256" key="5">
    <source>
        <dbReference type="ARBA" id="ARBA00022741"/>
    </source>
</evidence>
<dbReference type="Gene3D" id="3.30.420.40">
    <property type="match status" value="2"/>
</dbReference>
<keyword evidence="4 10" id="KW-0808">Transferase</keyword>
<dbReference type="PANTHER" id="PTHR10196">
    <property type="entry name" value="SUGAR KINASE"/>
    <property type="match status" value="1"/>
</dbReference>
<evidence type="ECO:0000259" key="12">
    <source>
        <dbReference type="Pfam" id="PF02782"/>
    </source>
</evidence>
<dbReference type="Pfam" id="PF00370">
    <property type="entry name" value="FGGY_N"/>
    <property type="match status" value="1"/>
</dbReference>
<dbReference type="CDD" id="cd07769">
    <property type="entry name" value="ASKHA_NBD_FGGY_GK"/>
    <property type="match status" value="1"/>
</dbReference>
<dbReference type="STRING" id="485917.Phep_2805"/>
<evidence type="ECO:0000256" key="10">
    <source>
        <dbReference type="RuleBase" id="RU003733"/>
    </source>
</evidence>
<organism evidence="13 14">
    <name type="scientific">Pedobacter heparinus (strain ATCC 13125 / DSM 2366 / CIP 104194 / JCM 7457 / NBRC 12017 / NCIMB 9290 / NRRL B-14731 / HIM 762-3)</name>
    <dbReference type="NCBI Taxonomy" id="485917"/>
    <lineage>
        <taxon>Bacteria</taxon>
        <taxon>Pseudomonadati</taxon>
        <taxon>Bacteroidota</taxon>
        <taxon>Sphingobacteriia</taxon>
        <taxon>Sphingobacteriales</taxon>
        <taxon>Sphingobacteriaceae</taxon>
        <taxon>Pedobacter</taxon>
    </lineage>
</organism>
<evidence type="ECO:0000259" key="11">
    <source>
        <dbReference type="Pfam" id="PF00370"/>
    </source>
</evidence>
<dbReference type="Proteomes" id="UP000000852">
    <property type="component" value="Chromosome"/>
</dbReference>
<dbReference type="HOGENOM" id="CLU_009281_2_3_10"/>
<evidence type="ECO:0000256" key="3">
    <source>
        <dbReference type="ARBA" id="ARBA00012099"/>
    </source>
</evidence>
<keyword evidence="8" id="KW-0067">ATP-binding</keyword>
<dbReference type="SUPFAM" id="SSF53067">
    <property type="entry name" value="Actin-like ATPase domain"/>
    <property type="match status" value="2"/>
</dbReference>
<dbReference type="FunFam" id="3.30.420.40:FF:000086">
    <property type="entry name" value="Glycerol kinase"/>
    <property type="match status" value="1"/>
</dbReference>
<dbReference type="Pfam" id="PF02782">
    <property type="entry name" value="FGGY_C"/>
    <property type="match status" value="1"/>
</dbReference>
<reference evidence="13 14" key="1">
    <citation type="journal article" date="2009" name="Stand. Genomic Sci.">
        <title>Complete genome sequence of Pedobacter heparinus type strain (HIM 762-3).</title>
        <authorList>
            <person name="Han C."/>
            <person name="Spring S."/>
            <person name="Lapidus A."/>
            <person name="Del Rio T.G."/>
            <person name="Tice H."/>
            <person name="Copeland A."/>
            <person name="Cheng J.F."/>
            <person name="Lucas S."/>
            <person name="Chen F."/>
            <person name="Nolan M."/>
            <person name="Bruce D."/>
            <person name="Goodwin L."/>
            <person name="Pitluck S."/>
            <person name="Ivanova N."/>
            <person name="Mavromatis K."/>
            <person name="Mikhailova N."/>
            <person name="Pati A."/>
            <person name="Chen A."/>
            <person name="Palaniappan K."/>
            <person name="Land M."/>
            <person name="Hauser L."/>
            <person name="Chang Y.J."/>
            <person name="Jeffries C.C."/>
            <person name="Saunders E."/>
            <person name="Chertkov O."/>
            <person name="Brettin T."/>
            <person name="Goker M."/>
            <person name="Rohde M."/>
            <person name="Bristow J."/>
            <person name="Eisen J.A."/>
            <person name="Markowitz V."/>
            <person name="Hugenholtz P."/>
            <person name="Kyrpides N.C."/>
            <person name="Klenk H.P."/>
            <person name="Detter J.C."/>
        </authorList>
    </citation>
    <scope>NUCLEOTIDE SEQUENCE [LARGE SCALE GENOMIC DNA]</scope>
    <source>
        <strain evidence="14">ATCC 13125 / DSM 2366 / CIP 104194 / JCM 7457 / NBRC 12017 / NCIMB 9290 / NRRL B-14731 / HIM 762-3</strain>
    </source>
</reference>
<dbReference type="InterPro" id="IPR018484">
    <property type="entry name" value="FGGY_N"/>
</dbReference>
<feature type="domain" description="Carbohydrate kinase FGGY N-terminal" evidence="11">
    <location>
        <begin position="5"/>
        <end position="254"/>
    </location>
</feature>
<feature type="domain" description="Carbohydrate kinase FGGY C-terminal" evidence="12">
    <location>
        <begin position="264"/>
        <end position="450"/>
    </location>
</feature>
<evidence type="ECO:0000256" key="9">
    <source>
        <dbReference type="ARBA" id="ARBA00043149"/>
    </source>
</evidence>
<sequence>MGTKYILAIDQGTSSTKTLLFDEQGKVVAKGSAPLKSIFYGEGFVEQDPQEIYQNVLTSMQLCLHDFSTKGGNPDDIQTCGISNQRETFVIWDEQGTPLHNAIVWQCKRSVNICNQLTADGLAEMIKSKTGLIIDPYFSGTKLIWLYQHNEKIKTAIDAGKAYFGTIDTWLLYQLTGGTTYLTDYTNASRTLFFNLATLNWDQELLHTFGLAGLNLPSIQPSSSFFGTSNFNKLLPKGLSITAMIGDSHAAAFGEGCFTAGTAKATLGTGCSILMNIGPEFKSSGSGMISTICWSTEQQVNYALEGVIVSCGSTIEWLKNELGLFSNSAETESMAKAVSNNNDVYLVPAFSGLGAPYWDMSRKAEIKGLTFGANKNHIVRAALESIPYQVKDVVMAMQNDTGIRLDELMVNGGITSNGFVLQFMADLLDKNVSNMGMPDVSALGAAYLAGLKSGLFKNITQLKTLNSNKETLQPSTDKTSINQAYQGWKNAIT</sequence>
<keyword evidence="7" id="KW-0319">Glycerol metabolism</keyword>
<evidence type="ECO:0000256" key="1">
    <source>
        <dbReference type="ARBA" id="ARBA00005190"/>
    </source>
</evidence>
<dbReference type="InterPro" id="IPR000577">
    <property type="entry name" value="Carb_kinase_FGGY"/>
</dbReference>
<evidence type="ECO:0000313" key="13">
    <source>
        <dbReference type="EMBL" id="ACU05004.1"/>
    </source>
</evidence>
<accession>C6Y177</accession>
<dbReference type="eggNOG" id="COG0554">
    <property type="taxonomic scope" value="Bacteria"/>
</dbReference>
<evidence type="ECO:0000256" key="6">
    <source>
        <dbReference type="ARBA" id="ARBA00022777"/>
    </source>
</evidence>
<evidence type="ECO:0000256" key="8">
    <source>
        <dbReference type="ARBA" id="ARBA00022840"/>
    </source>
</evidence>